<dbReference type="PANTHER" id="PTHR33383:SF1">
    <property type="entry name" value="MEMBRANE PROTEIN INSERTION EFFICIENCY FACTOR-RELATED"/>
    <property type="match status" value="1"/>
</dbReference>
<keyword evidence="1" id="KW-0472">Membrane</keyword>
<reference evidence="3" key="2">
    <citation type="journal article" date="2023" name="Pathogens">
        <title>Pathological Features and Genomic Characterization of an Actinobacillus equuli subsp. equuli Bearing Unique Virulence-Associated Genes from an Adult Horse with Pleuropneumonia.</title>
        <authorList>
            <person name="Kamali M."/>
            <person name="Carossino M."/>
            <person name="Del Piero F."/>
            <person name="Peak L."/>
            <person name="Mitchell M.S."/>
            <person name="Willette J."/>
            <person name="Baker R."/>
            <person name="Li F."/>
            <person name="Kenez A."/>
            <person name="Balasuriya U.B.R."/>
            <person name="Go Y.Y."/>
        </authorList>
    </citation>
    <scope>NUCLEOTIDE SEQUENCE</scope>
    <source>
        <strain evidence="3">4524</strain>
    </source>
</reference>
<comment type="similarity">
    <text evidence="1">Belongs to the UPF0161 family.</text>
</comment>
<feature type="region of interest" description="Disordered" evidence="2">
    <location>
        <begin position="81"/>
        <end position="101"/>
    </location>
</feature>
<dbReference type="GO" id="GO:0005886">
    <property type="term" value="C:plasma membrane"/>
    <property type="evidence" value="ECO:0007669"/>
    <property type="project" value="UniProtKB-SubCell"/>
</dbReference>
<dbReference type="SMART" id="SM01234">
    <property type="entry name" value="Haemolytic"/>
    <property type="match status" value="1"/>
</dbReference>
<organism evidence="3 4">
    <name type="scientific">Actinobacillus equuli subsp. equuli</name>
    <dbReference type="NCBI Taxonomy" id="202947"/>
    <lineage>
        <taxon>Bacteria</taxon>
        <taxon>Pseudomonadati</taxon>
        <taxon>Pseudomonadota</taxon>
        <taxon>Gammaproteobacteria</taxon>
        <taxon>Pasteurellales</taxon>
        <taxon>Pasteurellaceae</taxon>
        <taxon>Actinobacillus</taxon>
    </lineage>
</organism>
<evidence type="ECO:0000313" key="3">
    <source>
        <dbReference type="EMBL" id="MDE8034437.1"/>
    </source>
</evidence>
<evidence type="ECO:0000256" key="2">
    <source>
        <dbReference type="SAM" id="MobiDB-lite"/>
    </source>
</evidence>
<name>A0A9X4JC40_ACTEU</name>
<dbReference type="AlphaFoldDB" id="A0A9X4JC40"/>
<protein>
    <recommendedName>
        <fullName evidence="1">Putative membrane protein insertion efficiency factor</fullName>
    </recommendedName>
</protein>
<gene>
    <name evidence="3" type="primary">yidD</name>
    <name evidence="3" type="ORF">OQ257_04570</name>
</gene>
<dbReference type="HAMAP" id="MF_00386">
    <property type="entry name" value="UPF0161_YidD"/>
    <property type="match status" value="1"/>
</dbReference>
<dbReference type="NCBIfam" id="TIGR00278">
    <property type="entry name" value="membrane protein insertion efficiency factor YidD"/>
    <property type="match status" value="1"/>
</dbReference>
<dbReference type="EMBL" id="JAPHVQ010000003">
    <property type="protein sequence ID" value="MDE8034437.1"/>
    <property type="molecule type" value="Genomic_DNA"/>
</dbReference>
<comment type="function">
    <text evidence="1">Could be involved in insertion of integral membrane proteins into the membrane.</text>
</comment>
<comment type="subcellular location">
    <subcellularLocation>
        <location evidence="1">Cell membrane</location>
        <topology evidence="1">Peripheral membrane protein</topology>
        <orientation evidence="1">Cytoplasmic side</orientation>
    </subcellularLocation>
</comment>
<keyword evidence="4" id="KW-1185">Reference proteome</keyword>
<dbReference type="Proteomes" id="UP001142444">
    <property type="component" value="Unassembled WGS sequence"/>
</dbReference>
<reference evidence="3" key="1">
    <citation type="submission" date="2022-11" db="EMBL/GenBank/DDBJ databases">
        <authorList>
            <person name="Kamali M."/>
            <person name="Peak L."/>
            <person name="Go Y.Y."/>
            <person name="Balasuriya U.B.R."/>
            <person name="Carossino M."/>
        </authorList>
    </citation>
    <scope>NUCLEOTIDE SEQUENCE</scope>
    <source>
        <strain evidence="3">4524</strain>
    </source>
</reference>
<evidence type="ECO:0000313" key="4">
    <source>
        <dbReference type="Proteomes" id="UP001142444"/>
    </source>
</evidence>
<evidence type="ECO:0000256" key="1">
    <source>
        <dbReference type="HAMAP-Rule" id="MF_00386"/>
    </source>
</evidence>
<comment type="caution">
    <text evidence="3">The sequence shown here is derived from an EMBL/GenBank/DDBJ whole genome shotgun (WGS) entry which is preliminary data.</text>
</comment>
<dbReference type="RefSeq" id="WP_275217593.1">
    <property type="nucleotide sequence ID" value="NZ_JAPHVQ010000003.1"/>
</dbReference>
<proteinExistence type="inferred from homology"/>
<sequence>MGSSHPSSEKTASVTVTPSVAARLLLLPIYFYRYCISPLIGPRCRFYPTCSTYAVEAIKRHGALKGGWLATKRIARCHPWSEGGEDPVPGCCGKQHSHEDN</sequence>
<keyword evidence="1" id="KW-1003">Cell membrane</keyword>
<dbReference type="InterPro" id="IPR002696">
    <property type="entry name" value="Membr_insert_effic_factor_YidD"/>
</dbReference>
<accession>A0A9X4JC40</accession>
<dbReference type="PANTHER" id="PTHR33383">
    <property type="entry name" value="MEMBRANE PROTEIN INSERTION EFFICIENCY FACTOR-RELATED"/>
    <property type="match status" value="1"/>
</dbReference>
<dbReference type="Pfam" id="PF01809">
    <property type="entry name" value="YidD"/>
    <property type="match status" value="1"/>
</dbReference>